<keyword evidence="3" id="KW-1185">Reference proteome</keyword>
<dbReference type="Proteomes" id="UP001158576">
    <property type="component" value="Chromosome 2"/>
</dbReference>
<evidence type="ECO:0000313" key="2">
    <source>
        <dbReference type="EMBL" id="CAG5112252.1"/>
    </source>
</evidence>
<protein>
    <submittedName>
        <fullName evidence="2">Oidioi.mRNA.OKI2018_I69.chr2.g6487.t1.cds</fullName>
    </submittedName>
</protein>
<evidence type="ECO:0000313" key="3">
    <source>
        <dbReference type="Proteomes" id="UP001158576"/>
    </source>
</evidence>
<accession>A0ABN7T7Z9</accession>
<feature type="compositionally biased region" description="Basic and acidic residues" evidence="1">
    <location>
        <begin position="347"/>
        <end position="368"/>
    </location>
</feature>
<gene>
    <name evidence="2" type="ORF">OKIOD_LOCUS15252</name>
</gene>
<sequence length="486" mass="53802">MTSKNLSSIIAAGSGMIEPRDLANRNRLKDKIIAVMRSAGTAEVPGDMITNSRWLWSTDDTSGAVLPSYGIPVSMTELEKMVSEKVLQDLDDVEDDDSGYLKFVTNGAYVLETRNWLEVRDPGISSEEAKKEAAKKSSHFFEKIKNAKKSTADKFREAARLAREAMLALLNGSEGEIRVLRDAVAEGGQFYSLEHFTNTVVHNDSAACLNTGRNMVTTMESLRNMMAINSSRLNFTTMTRAFFTEFKKNLCKSEGTDKISGNNAIGSKKTLSEKEAETQILSRIATCCALITVDARTIEKIEDEFHKKTGKTSTPVEFFKNAKIYQEIAAAEIRRCPKRIATVKKITEESGDHDQNEELVAKIGDKSKGSKRGGGGGRGRGGGRGGRYSNGRDDSDRAKKQPKDGNEDNKDSAGSKKESTPCWHCKVAIRKWNVYDHKPYDCPNRKKALKMIRTMHKKEEQVGQVHEQRSSDSASENGGAGMWQLS</sequence>
<dbReference type="EMBL" id="OU015567">
    <property type="protein sequence ID" value="CAG5112252.1"/>
    <property type="molecule type" value="Genomic_DNA"/>
</dbReference>
<reference evidence="2 3" key="1">
    <citation type="submission" date="2021-04" db="EMBL/GenBank/DDBJ databases">
        <authorList>
            <person name="Bliznina A."/>
        </authorList>
    </citation>
    <scope>NUCLEOTIDE SEQUENCE [LARGE SCALE GENOMIC DNA]</scope>
</reference>
<evidence type="ECO:0000256" key="1">
    <source>
        <dbReference type="SAM" id="MobiDB-lite"/>
    </source>
</evidence>
<feature type="region of interest" description="Disordered" evidence="1">
    <location>
        <begin position="347"/>
        <end position="420"/>
    </location>
</feature>
<feature type="compositionally biased region" description="Basic and acidic residues" evidence="1">
    <location>
        <begin position="458"/>
        <end position="470"/>
    </location>
</feature>
<proteinExistence type="predicted"/>
<organism evidence="2 3">
    <name type="scientific">Oikopleura dioica</name>
    <name type="common">Tunicate</name>
    <dbReference type="NCBI Taxonomy" id="34765"/>
    <lineage>
        <taxon>Eukaryota</taxon>
        <taxon>Metazoa</taxon>
        <taxon>Chordata</taxon>
        <taxon>Tunicata</taxon>
        <taxon>Appendicularia</taxon>
        <taxon>Copelata</taxon>
        <taxon>Oikopleuridae</taxon>
        <taxon>Oikopleura</taxon>
    </lineage>
</organism>
<feature type="compositionally biased region" description="Gly residues" evidence="1">
    <location>
        <begin position="372"/>
        <end position="388"/>
    </location>
</feature>
<feature type="compositionally biased region" description="Basic and acidic residues" evidence="1">
    <location>
        <begin position="390"/>
        <end position="419"/>
    </location>
</feature>
<name>A0ABN7T7Z9_OIKDI</name>
<feature type="region of interest" description="Disordered" evidence="1">
    <location>
        <begin position="458"/>
        <end position="486"/>
    </location>
</feature>